<dbReference type="PIRSF" id="PIRSF024492">
    <property type="entry name" value="UCP024492"/>
    <property type="match status" value="1"/>
</dbReference>
<dbReference type="PANTHER" id="PTHR39337:SF1">
    <property type="entry name" value="BLR5642 PROTEIN"/>
    <property type="match status" value="1"/>
</dbReference>
<dbReference type="Pfam" id="PF04343">
    <property type="entry name" value="DUF488"/>
    <property type="match status" value="1"/>
</dbReference>
<dbReference type="HOGENOM" id="CLU_077467_0_1_4"/>
<proteinExistence type="predicted"/>
<evidence type="ECO:0000313" key="1">
    <source>
        <dbReference type="EMBL" id="ABF79802.1"/>
    </source>
</evidence>
<accession>A0A0H2XZZ0</accession>
<dbReference type="InterPro" id="IPR007438">
    <property type="entry name" value="DUF488"/>
</dbReference>
<gene>
    <name evidence="1" type="ordered locus">Bcen_4926</name>
</gene>
<dbReference type="PANTHER" id="PTHR39337">
    <property type="entry name" value="BLR5642 PROTEIN"/>
    <property type="match status" value="1"/>
</dbReference>
<dbReference type="EMBL" id="CP000379">
    <property type="protein sequence ID" value="ABF79802.1"/>
    <property type="molecule type" value="Genomic_DNA"/>
</dbReference>
<sequence>MTLPFYTIGHSNRTLDELVAMLRAVDITLLVDIRKMTRSRTNPQFNEATLPDALAAADIGYEHIAELGGLRGKSRDVPDALNGFWTNRSFHRYADYALSPEFRAGLARLIALGEQQRCALMCSEAVWWRCHRRIVSDYLLARGETVLHIMGLNRVEPARITAGATVRDDGAIVYPDADGDTQEDAAAQSNE</sequence>
<organism evidence="1">
    <name type="scientific">Burkholderia orbicola (strain AU 1054)</name>
    <dbReference type="NCBI Taxonomy" id="331271"/>
    <lineage>
        <taxon>Bacteria</taxon>
        <taxon>Pseudomonadati</taxon>
        <taxon>Pseudomonadota</taxon>
        <taxon>Betaproteobacteria</taxon>
        <taxon>Burkholderiales</taxon>
        <taxon>Burkholderiaceae</taxon>
        <taxon>Burkholderia</taxon>
        <taxon>Burkholderia cepacia complex</taxon>
        <taxon>Burkholderia orbicola</taxon>
    </lineage>
</organism>
<protein>
    <recommendedName>
        <fullName evidence="2">PF04343 family protein</fullName>
    </recommendedName>
</protein>
<name>A0A0H2XZZ0_BURO1</name>
<dbReference type="InterPro" id="IPR014519">
    <property type="entry name" value="UCP024492"/>
</dbReference>
<evidence type="ECO:0008006" key="2">
    <source>
        <dbReference type="Google" id="ProtNLM"/>
    </source>
</evidence>
<reference evidence="1" key="1">
    <citation type="submission" date="2006-05" db="EMBL/GenBank/DDBJ databases">
        <title>Complete sequence of chromosome 2 of Burkholderia cenocepacia AU 1054.</title>
        <authorList>
            <consortium name="US DOE Joint Genome Institute"/>
            <person name="Copeland A."/>
            <person name="Lucas S."/>
            <person name="Lapidus A."/>
            <person name="Barry K."/>
            <person name="Detter J.C."/>
            <person name="Glavina del Rio T."/>
            <person name="Hammon N."/>
            <person name="Israni S."/>
            <person name="Dalin E."/>
            <person name="Tice H."/>
            <person name="Pitluck S."/>
            <person name="Chain P."/>
            <person name="Malfatti S."/>
            <person name="Shin M."/>
            <person name="Vergez L."/>
            <person name="Schmutz J."/>
            <person name="Larimer F."/>
            <person name="Land M."/>
            <person name="Hauser L."/>
            <person name="Kyrpides N."/>
            <person name="Lykidis A."/>
            <person name="LiPuma J.J."/>
            <person name="Konstantinidis K."/>
            <person name="Tiedje J.M."/>
            <person name="Richardson P."/>
        </authorList>
    </citation>
    <scope>NUCLEOTIDE SEQUENCE [LARGE SCALE GENOMIC DNA]</scope>
    <source>
        <strain evidence="1">AU 1054</strain>
    </source>
</reference>
<dbReference type="AlphaFoldDB" id="A0A0H2XZZ0"/>